<dbReference type="InterPro" id="IPR029021">
    <property type="entry name" value="Prot-tyrosine_phosphatase-like"/>
</dbReference>
<keyword evidence="14" id="KW-0804">Transcription</keyword>
<evidence type="ECO:0000259" key="17">
    <source>
        <dbReference type="PROSITE" id="PS50280"/>
    </source>
</evidence>
<dbReference type="CDD" id="cd21181">
    <property type="entry name" value="Tudor_SETDB1_rpt2"/>
    <property type="match status" value="1"/>
</dbReference>
<dbReference type="GO" id="GO:0032259">
    <property type="term" value="P:methylation"/>
    <property type="evidence" value="ECO:0007669"/>
    <property type="project" value="UniProtKB-KW"/>
</dbReference>
<feature type="region of interest" description="Disordered" evidence="16">
    <location>
        <begin position="33"/>
        <end position="54"/>
    </location>
</feature>
<gene>
    <name evidence="21" type="ORF">TSAR_013807</name>
</gene>
<organism evidence="21 22">
    <name type="scientific">Trichomalopsis sarcophagae</name>
    <dbReference type="NCBI Taxonomy" id="543379"/>
    <lineage>
        <taxon>Eukaryota</taxon>
        <taxon>Metazoa</taxon>
        <taxon>Ecdysozoa</taxon>
        <taxon>Arthropoda</taxon>
        <taxon>Hexapoda</taxon>
        <taxon>Insecta</taxon>
        <taxon>Pterygota</taxon>
        <taxon>Neoptera</taxon>
        <taxon>Endopterygota</taxon>
        <taxon>Hymenoptera</taxon>
        <taxon>Apocrita</taxon>
        <taxon>Proctotrupomorpha</taxon>
        <taxon>Chalcidoidea</taxon>
        <taxon>Pteromalidae</taxon>
        <taxon>Pteromalinae</taxon>
        <taxon>Trichomalopsis</taxon>
    </lineage>
</organism>
<dbReference type="CDD" id="cd20382">
    <property type="entry name" value="Tudor_SETDB1_rpt1"/>
    <property type="match status" value="1"/>
</dbReference>
<feature type="region of interest" description="Disordered" evidence="16">
    <location>
        <begin position="977"/>
        <end position="1029"/>
    </location>
</feature>
<dbReference type="InterPro" id="IPR051516">
    <property type="entry name" value="SETDB_methyltransferase"/>
</dbReference>
<dbReference type="SMART" id="SM00468">
    <property type="entry name" value="PreSET"/>
    <property type="match status" value="1"/>
</dbReference>
<dbReference type="SUPFAM" id="SSF52799">
    <property type="entry name" value="(Phosphotyrosine protein) phosphatases II"/>
    <property type="match status" value="2"/>
</dbReference>
<reference evidence="21 22" key="1">
    <citation type="journal article" date="2017" name="Curr. Biol.">
        <title>The Evolution of Venom by Co-option of Single-Copy Genes.</title>
        <authorList>
            <person name="Martinson E.O."/>
            <person name="Mrinalini"/>
            <person name="Kelkar Y.D."/>
            <person name="Chang C.H."/>
            <person name="Werren J.H."/>
        </authorList>
    </citation>
    <scope>NUCLEOTIDE SEQUENCE [LARGE SCALE GENOMIC DNA]</scope>
    <source>
        <strain evidence="21 22">Alberta</strain>
        <tissue evidence="21">Whole body</tissue>
    </source>
</reference>
<feature type="compositionally biased region" description="Low complexity" evidence="16">
    <location>
        <begin position="1013"/>
        <end position="1024"/>
    </location>
</feature>
<keyword evidence="5" id="KW-0489">Methyltransferase</keyword>
<dbReference type="STRING" id="543379.A0A232F7G5"/>
<dbReference type="Pfam" id="PF01429">
    <property type="entry name" value="MBD"/>
    <property type="match status" value="1"/>
</dbReference>
<keyword evidence="4" id="KW-0678">Repressor</keyword>
<keyword evidence="10" id="KW-0862">Zinc</keyword>
<dbReference type="CDD" id="cd10517">
    <property type="entry name" value="SET_SETDB1"/>
    <property type="match status" value="1"/>
</dbReference>
<dbReference type="InterPro" id="IPR041292">
    <property type="entry name" value="Tudor_4"/>
</dbReference>
<dbReference type="InterPro" id="IPR003616">
    <property type="entry name" value="Post-SET_dom"/>
</dbReference>
<evidence type="ECO:0000256" key="13">
    <source>
        <dbReference type="ARBA" id="ARBA00023054"/>
    </source>
</evidence>
<dbReference type="GO" id="GO:0005634">
    <property type="term" value="C:nucleus"/>
    <property type="evidence" value="ECO:0007669"/>
    <property type="project" value="UniProtKB-SubCell"/>
</dbReference>
<evidence type="ECO:0000313" key="21">
    <source>
        <dbReference type="EMBL" id="OXU26430.1"/>
    </source>
</evidence>
<keyword evidence="22" id="KW-1185">Reference proteome</keyword>
<evidence type="ECO:0000256" key="4">
    <source>
        <dbReference type="ARBA" id="ARBA00022491"/>
    </source>
</evidence>
<dbReference type="SUPFAM" id="SSF63748">
    <property type="entry name" value="Tudor/PWWP/MBT"/>
    <property type="match status" value="1"/>
</dbReference>
<dbReference type="CDD" id="cd01395">
    <property type="entry name" value="HMT_MBD"/>
    <property type="match status" value="1"/>
</dbReference>
<evidence type="ECO:0000256" key="6">
    <source>
        <dbReference type="ARBA" id="ARBA00022679"/>
    </source>
</evidence>
<feature type="domain" description="MBD" evidence="20">
    <location>
        <begin position="1074"/>
        <end position="1143"/>
    </location>
</feature>
<evidence type="ECO:0000256" key="16">
    <source>
        <dbReference type="SAM" id="MobiDB-lite"/>
    </source>
</evidence>
<evidence type="ECO:0000256" key="5">
    <source>
        <dbReference type="ARBA" id="ARBA00022603"/>
    </source>
</evidence>
<feature type="compositionally biased region" description="Basic and acidic residues" evidence="16">
    <location>
        <begin position="1363"/>
        <end position="1375"/>
    </location>
</feature>
<dbReference type="Pfam" id="PF18359">
    <property type="entry name" value="Tudor_5"/>
    <property type="match status" value="1"/>
</dbReference>
<keyword evidence="13" id="KW-0175">Coiled coil</keyword>
<comment type="subcellular location">
    <subcellularLocation>
        <location evidence="2">Chromosome</location>
    </subcellularLocation>
    <subcellularLocation>
        <location evidence="1">Nucleus</location>
    </subcellularLocation>
</comment>
<keyword evidence="7" id="KW-0949">S-adenosyl-L-methionine</keyword>
<feature type="domain" description="SET" evidence="17">
    <location>
        <begin position="1278"/>
        <end position="1527"/>
    </location>
</feature>
<dbReference type="Proteomes" id="UP000215335">
    <property type="component" value="Unassembled WGS sequence"/>
</dbReference>
<dbReference type="Gene3D" id="2.170.270.10">
    <property type="entry name" value="SET domain"/>
    <property type="match status" value="1"/>
</dbReference>
<evidence type="ECO:0000256" key="9">
    <source>
        <dbReference type="ARBA" id="ARBA00022737"/>
    </source>
</evidence>
<dbReference type="PROSITE" id="PS50867">
    <property type="entry name" value="PRE_SET"/>
    <property type="match status" value="1"/>
</dbReference>
<dbReference type="InterPro" id="IPR046341">
    <property type="entry name" value="SET_dom_sf"/>
</dbReference>
<dbReference type="GO" id="GO:0046974">
    <property type="term" value="F:histone H3K9 methyltransferase activity"/>
    <property type="evidence" value="ECO:0007669"/>
    <property type="project" value="TreeGrafter"/>
</dbReference>
<feature type="compositionally biased region" description="Basic and acidic residues" evidence="16">
    <location>
        <begin position="1429"/>
        <end position="1446"/>
    </location>
</feature>
<dbReference type="CDD" id="cd17657">
    <property type="entry name" value="CDC14_N"/>
    <property type="match status" value="1"/>
</dbReference>
<dbReference type="InterPro" id="IPR001214">
    <property type="entry name" value="SET_dom"/>
</dbReference>
<keyword evidence="12" id="KW-0805">Transcription regulation</keyword>
<dbReference type="OrthoDB" id="5792673at2759"/>
<feature type="compositionally biased region" description="Polar residues" evidence="16">
    <location>
        <begin position="983"/>
        <end position="997"/>
    </location>
</feature>
<dbReference type="Gene3D" id="3.90.190.10">
    <property type="entry name" value="Protein tyrosine phosphatase superfamily"/>
    <property type="match status" value="2"/>
</dbReference>
<dbReference type="GO" id="GO:0008270">
    <property type="term" value="F:zinc ion binding"/>
    <property type="evidence" value="ECO:0007669"/>
    <property type="project" value="InterPro"/>
</dbReference>
<dbReference type="PANTHER" id="PTHR46024">
    <property type="entry name" value="HISTONE-LYSINE N-METHYLTRANSFERASE EGGLESS"/>
    <property type="match status" value="1"/>
</dbReference>
<evidence type="ECO:0000256" key="10">
    <source>
        <dbReference type="ARBA" id="ARBA00022833"/>
    </source>
</evidence>
<sequence length="1552" mass="176942">MSNFYLNIMSPLKTIFVFVKKIKKCTEHDLKKTTTAKSTMSRQPPKSSSHFSDYHNPAYSQQNSNASISIFAHPDLTAVSELIKNKFYFATLAPGKKVPKTAPNVYLFDVDDELVYNNFYSDFGPLNIACLHKYCHGVNQILKNPDYKLDKVVHFTSTNAEKRANAAYLAASYSVLYLNKSPDEAYDSIASKGSPPLKPFRDVSVGVAHYTIDLIDCLNALSKASSLGFFNLEDFDAREYEKYEQIKNGDLNWIVPRKFLAFLGPNTQQGTTSHYPEKYLNYFMKNEVAAVVRLNRKTYESFRHAMQLISEFFFLIIRIKIILEQVYERRYTALRHLLPGRRVKQSILGTGWSGKDGDVDSRLRHETLSDDCQRGDRLVEDMQTWVNHRTPAVLARGDGVKPVARRAMKYHGDENLILHHKRGIYSVASKFDRKVRFREYLSKEALNRTKSEAEVIDLDSDEDVKDVKDVKEKRKPGNVNCINFKCTSGEDMKPAPSFACSFYSVNMTKKKKRFICQVCLDDALDHQDILVTAVLEHKPLLQCEFPDHTMEVEISDSDESDNETKNDQENYVLEDVLAEFERKVDISLGDVMKKYDINYQVEEATKALKAEWDDVDASHKELDATINQTMLKLDKIRSSLYYEFKPKIQMLEELKLEDSIGHVNYPAVATKKVTQIRPPVNKTQPQDNQPEILQEVERDNRLIQSMDLPPSGHLIKPVPEVDDYVFTMKHPLIPWIKGKVQSIISKNPMQYRVKLLQKKYAGQVKTLTGKQMASSTPSPVIIPVTTRVVAIFQDTYSSNYYSGVIAEPPKSTNKYRYLVFFDDGYAQYVKHKHIFLVCESSPRVWEDIPMESRDFVKKYMDSYPERPMVKLQRGQVVKTEWNGKWWIARVREVDASLVQMHFDADNRTEWIYRGSARLGPLYLELMKANLRQQGCHSSINTPSRHRGVSAMNKNGPYVEYTSTATDERDAILSKDKQPVTVPDTPQTGTIAPPTQSRAVAKKSTVKRPVVPESSTIPTTSTTSSYHGMPTAMETKSSHSIVYYQTQNKIQTKKFVPHKCGPKCVESISFTPDDLRGYSPLSIPLLCGWNRQLCKFPKAKKVILYQAPCGVRLRNMEELHRYLRMTNCPMSVDLFEFDFWVHCLAEFVLDKCFVNIKDLSYGVENVPIPCVNEIDHAYPDTIKYTTQREPTEDVHMNLNPDFLCSCDCEDDCQDKNKCQCWQLTIQGATLGGRVPNAAVGYVYKRLPEAVTTGIYECNSRCKCSVKTCLNRVVQHPLNLKLQVFKTAPRGWGIRCLNDIPLGSFICIYAGRLLTEQGANEGGKNYGDEYLAELDYVEVVEGIKEGYESDVLEPEIEPPEDEDNEKEKSDKKLEDKTYVPTPGSNDSDDDYNVSKKLQKNLNIEEDEDSTSSIRSRLRKRTKGGDNQGSDKGSEDGSVSKDGQDKAGSDDEEAIRQPQKFDLTVDTTQIGREKFKSVRDFFGEDEAHSCDPNVFVQNVFVDTHDVRFPWVAFFALSYIRAGQELTWNYSYDVGSIPGKVIICKCGASNCRGRLL</sequence>
<evidence type="ECO:0000259" key="18">
    <source>
        <dbReference type="PROSITE" id="PS50867"/>
    </source>
</evidence>
<evidence type="ECO:0000256" key="1">
    <source>
        <dbReference type="ARBA" id="ARBA00004123"/>
    </source>
</evidence>
<dbReference type="GO" id="GO:0003677">
    <property type="term" value="F:DNA binding"/>
    <property type="evidence" value="ECO:0007669"/>
    <property type="project" value="InterPro"/>
</dbReference>
<evidence type="ECO:0000256" key="8">
    <source>
        <dbReference type="ARBA" id="ARBA00022723"/>
    </source>
</evidence>
<keyword evidence="3" id="KW-0158">Chromosome</keyword>
<dbReference type="InterPro" id="IPR047232">
    <property type="entry name" value="SETDB1/2-like_MBD"/>
</dbReference>
<dbReference type="InterPro" id="IPR001739">
    <property type="entry name" value="Methyl_CpG_DNA-bd"/>
</dbReference>
<dbReference type="InterPro" id="IPR016177">
    <property type="entry name" value="DNA-bd_dom_sf"/>
</dbReference>
<evidence type="ECO:0008006" key="23">
    <source>
        <dbReference type="Google" id="ProtNLM"/>
    </source>
</evidence>
<dbReference type="PROSITE" id="PS50868">
    <property type="entry name" value="POST_SET"/>
    <property type="match status" value="1"/>
</dbReference>
<dbReference type="SMART" id="SM00391">
    <property type="entry name" value="MBD"/>
    <property type="match status" value="1"/>
</dbReference>
<dbReference type="Pfam" id="PF18358">
    <property type="entry name" value="Tudor_4"/>
    <property type="match status" value="1"/>
</dbReference>
<proteinExistence type="predicted"/>
<dbReference type="PROSITE" id="PS50982">
    <property type="entry name" value="MBD"/>
    <property type="match status" value="1"/>
</dbReference>
<dbReference type="InterPro" id="IPR007728">
    <property type="entry name" value="Pre-SET_dom"/>
</dbReference>
<evidence type="ECO:0000256" key="15">
    <source>
        <dbReference type="ARBA" id="ARBA00023242"/>
    </source>
</evidence>
<feature type="domain" description="Post-SET" evidence="19">
    <location>
        <begin position="1536"/>
        <end position="1552"/>
    </location>
</feature>
<feature type="compositionally biased region" description="Polar residues" evidence="16">
    <location>
        <begin position="33"/>
        <end position="51"/>
    </location>
</feature>
<dbReference type="SUPFAM" id="SSF54171">
    <property type="entry name" value="DNA-binding domain"/>
    <property type="match status" value="1"/>
</dbReference>
<evidence type="ECO:0000256" key="12">
    <source>
        <dbReference type="ARBA" id="ARBA00023015"/>
    </source>
</evidence>
<dbReference type="InterPro" id="IPR041291">
    <property type="entry name" value="TUDOR_5"/>
</dbReference>
<dbReference type="EMBL" id="NNAY01000803">
    <property type="protein sequence ID" value="OXU26430.1"/>
    <property type="molecule type" value="Genomic_DNA"/>
</dbReference>
<name>A0A232F7G5_9HYME</name>
<keyword evidence="8" id="KW-0479">Metal-binding</keyword>
<keyword evidence="9" id="KW-0677">Repeat</keyword>
<dbReference type="GO" id="GO:0010629">
    <property type="term" value="P:negative regulation of gene expression"/>
    <property type="evidence" value="ECO:0007669"/>
    <property type="project" value="TreeGrafter"/>
</dbReference>
<feature type="region of interest" description="Disordered" evidence="16">
    <location>
        <begin position="1345"/>
        <end position="1457"/>
    </location>
</feature>
<dbReference type="Pfam" id="PF05033">
    <property type="entry name" value="Pre-SET"/>
    <property type="match status" value="1"/>
</dbReference>
<keyword evidence="11" id="KW-0156">Chromatin regulator</keyword>
<dbReference type="GO" id="GO:0070828">
    <property type="term" value="P:heterochromatin organization"/>
    <property type="evidence" value="ECO:0007669"/>
    <property type="project" value="TreeGrafter"/>
</dbReference>
<dbReference type="SMART" id="SM00333">
    <property type="entry name" value="TUDOR"/>
    <property type="match status" value="2"/>
</dbReference>
<evidence type="ECO:0000256" key="2">
    <source>
        <dbReference type="ARBA" id="ARBA00004286"/>
    </source>
</evidence>
<accession>A0A232F7G5</accession>
<dbReference type="Gene3D" id="2.30.30.140">
    <property type="match status" value="2"/>
</dbReference>
<feature type="compositionally biased region" description="Acidic residues" evidence="16">
    <location>
        <begin position="1346"/>
        <end position="1362"/>
    </location>
</feature>
<dbReference type="InterPro" id="IPR002999">
    <property type="entry name" value="Tudor"/>
</dbReference>
<dbReference type="PANTHER" id="PTHR46024:SF1">
    <property type="entry name" value="HISTONE-LYSINE N-METHYLTRANSFERASE EGGLESS"/>
    <property type="match status" value="1"/>
</dbReference>
<comment type="caution">
    <text evidence="21">The sequence shown here is derived from an EMBL/GenBank/DDBJ whole genome shotgun (WGS) entry which is preliminary data.</text>
</comment>
<feature type="domain" description="Pre-SET" evidence="18">
    <location>
        <begin position="1203"/>
        <end position="1275"/>
    </location>
</feature>
<evidence type="ECO:0000256" key="7">
    <source>
        <dbReference type="ARBA" id="ARBA00022691"/>
    </source>
</evidence>
<evidence type="ECO:0000259" key="19">
    <source>
        <dbReference type="PROSITE" id="PS50868"/>
    </source>
</evidence>
<dbReference type="GO" id="GO:0005694">
    <property type="term" value="C:chromosome"/>
    <property type="evidence" value="ECO:0007669"/>
    <property type="project" value="UniProtKB-SubCell"/>
</dbReference>
<evidence type="ECO:0000256" key="3">
    <source>
        <dbReference type="ARBA" id="ARBA00022454"/>
    </source>
</evidence>
<keyword evidence="6" id="KW-0808">Transferase</keyword>
<keyword evidence="15" id="KW-0539">Nucleus</keyword>
<dbReference type="SUPFAM" id="SSF82199">
    <property type="entry name" value="SET domain"/>
    <property type="match status" value="1"/>
</dbReference>
<dbReference type="Pfam" id="PF00856">
    <property type="entry name" value="SET"/>
    <property type="match status" value="1"/>
</dbReference>
<dbReference type="PROSITE" id="PS50280">
    <property type="entry name" value="SET"/>
    <property type="match status" value="1"/>
</dbReference>
<dbReference type="SMART" id="SM00317">
    <property type="entry name" value="SET"/>
    <property type="match status" value="1"/>
</dbReference>
<evidence type="ECO:0000313" key="22">
    <source>
        <dbReference type="Proteomes" id="UP000215335"/>
    </source>
</evidence>
<evidence type="ECO:0000256" key="11">
    <source>
        <dbReference type="ARBA" id="ARBA00022853"/>
    </source>
</evidence>
<evidence type="ECO:0000259" key="20">
    <source>
        <dbReference type="PROSITE" id="PS50982"/>
    </source>
</evidence>
<protein>
    <recommendedName>
        <fullName evidence="23">Histone-lysine N-methyltransferase</fullName>
    </recommendedName>
</protein>
<evidence type="ECO:0000256" key="14">
    <source>
        <dbReference type="ARBA" id="ARBA00023163"/>
    </source>
</evidence>
<dbReference type="Pfam" id="PF14671">
    <property type="entry name" value="DSPn"/>
    <property type="match status" value="1"/>
</dbReference>
<dbReference type="InterPro" id="IPR029260">
    <property type="entry name" value="DSPn"/>
</dbReference>